<dbReference type="PRINTS" id="PR00081">
    <property type="entry name" value="GDHRDH"/>
</dbReference>
<protein>
    <submittedName>
        <fullName evidence="3">SDR family oxidoreductase</fullName>
    </submittedName>
</protein>
<evidence type="ECO:0000256" key="2">
    <source>
        <dbReference type="ARBA" id="ARBA00023002"/>
    </source>
</evidence>
<evidence type="ECO:0000313" key="3">
    <source>
        <dbReference type="EMBL" id="HIS93148.1"/>
    </source>
</evidence>
<gene>
    <name evidence="3" type="ORF">IAA84_09060</name>
</gene>
<evidence type="ECO:0000256" key="1">
    <source>
        <dbReference type="ARBA" id="ARBA00006484"/>
    </source>
</evidence>
<comment type="caution">
    <text evidence="3">The sequence shown here is derived from an EMBL/GenBank/DDBJ whole genome shotgun (WGS) entry which is preliminary data.</text>
</comment>
<dbReference type="AlphaFoldDB" id="A0A9D1K7Q5"/>
<organism evidence="3 4">
    <name type="scientific">Candidatus Alectryocaccomicrobium excrementavium</name>
    <dbReference type="NCBI Taxonomy" id="2840668"/>
    <lineage>
        <taxon>Bacteria</taxon>
        <taxon>Bacillati</taxon>
        <taxon>Bacillota</taxon>
        <taxon>Clostridia</taxon>
        <taxon>Candidatus Alectryocaccomicrobium</taxon>
    </lineage>
</organism>
<reference evidence="3" key="1">
    <citation type="submission" date="2020-10" db="EMBL/GenBank/DDBJ databases">
        <authorList>
            <person name="Gilroy R."/>
        </authorList>
    </citation>
    <scope>NUCLEOTIDE SEQUENCE</scope>
    <source>
        <strain evidence="3">13766</strain>
    </source>
</reference>
<dbReference type="InterPro" id="IPR002347">
    <property type="entry name" value="SDR_fam"/>
</dbReference>
<dbReference type="PROSITE" id="PS00061">
    <property type="entry name" value="ADH_SHORT"/>
    <property type="match status" value="1"/>
</dbReference>
<sequence length="123" mass="13250">MMVRRNYGRIINISSISQYRAAENRAHYCTSKGAIGMLTRCMALELAPRGVTVNSVIPGSIHTDLNRDVLANERYYAGCVQRIPMGRLGCSQDVVPPVLMFASEEAGYITGTAVAVDGGALAQ</sequence>
<dbReference type="PRINTS" id="PR00080">
    <property type="entry name" value="SDRFAMILY"/>
</dbReference>
<dbReference type="InterPro" id="IPR020904">
    <property type="entry name" value="Sc_DH/Rdtase_CS"/>
</dbReference>
<dbReference type="GO" id="GO:0016491">
    <property type="term" value="F:oxidoreductase activity"/>
    <property type="evidence" value="ECO:0007669"/>
    <property type="project" value="UniProtKB-KW"/>
</dbReference>
<comment type="similarity">
    <text evidence="1">Belongs to the short-chain dehydrogenases/reductases (SDR) family.</text>
</comment>
<dbReference type="PANTHER" id="PTHR43639:SF1">
    <property type="entry name" value="SHORT-CHAIN DEHYDROGENASE_REDUCTASE FAMILY PROTEIN"/>
    <property type="match status" value="1"/>
</dbReference>
<proteinExistence type="inferred from homology"/>
<reference evidence="3" key="2">
    <citation type="journal article" date="2021" name="PeerJ">
        <title>Extensive microbial diversity within the chicken gut microbiome revealed by metagenomics and culture.</title>
        <authorList>
            <person name="Gilroy R."/>
            <person name="Ravi A."/>
            <person name="Getino M."/>
            <person name="Pursley I."/>
            <person name="Horton D.L."/>
            <person name="Alikhan N.F."/>
            <person name="Baker D."/>
            <person name="Gharbi K."/>
            <person name="Hall N."/>
            <person name="Watson M."/>
            <person name="Adriaenssens E.M."/>
            <person name="Foster-Nyarko E."/>
            <person name="Jarju S."/>
            <person name="Secka A."/>
            <person name="Antonio M."/>
            <person name="Oren A."/>
            <person name="Chaudhuri R.R."/>
            <person name="La Ragione R."/>
            <person name="Hildebrand F."/>
            <person name="Pallen M.J."/>
        </authorList>
    </citation>
    <scope>NUCLEOTIDE SEQUENCE</scope>
    <source>
        <strain evidence="3">13766</strain>
    </source>
</reference>
<name>A0A9D1K7Q5_9FIRM</name>
<keyword evidence="2" id="KW-0560">Oxidoreductase</keyword>
<dbReference type="Pfam" id="PF13561">
    <property type="entry name" value="adh_short_C2"/>
    <property type="match status" value="1"/>
</dbReference>
<dbReference type="EMBL" id="DVJN01000183">
    <property type="protein sequence ID" value="HIS93148.1"/>
    <property type="molecule type" value="Genomic_DNA"/>
</dbReference>
<dbReference type="Proteomes" id="UP000824140">
    <property type="component" value="Unassembled WGS sequence"/>
</dbReference>
<evidence type="ECO:0000313" key="4">
    <source>
        <dbReference type="Proteomes" id="UP000824140"/>
    </source>
</evidence>
<dbReference type="PANTHER" id="PTHR43639">
    <property type="entry name" value="OXIDOREDUCTASE, SHORT-CHAIN DEHYDROGENASE/REDUCTASE FAMILY (AFU_ORTHOLOGUE AFUA_5G02870)"/>
    <property type="match status" value="1"/>
</dbReference>
<accession>A0A9D1K7Q5</accession>
<dbReference type="InterPro" id="IPR036291">
    <property type="entry name" value="NAD(P)-bd_dom_sf"/>
</dbReference>
<dbReference type="SUPFAM" id="SSF51735">
    <property type="entry name" value="NAD(P)-binding Rossmann-fold domains"/>
    <property type="match status" value="1"/>
</dbReference>
<dbReference type="Gene3D" id="3.40.50.720">
    <property type="entry name" value="NAD(P)-binding Rossmann-like Domain"/>
    <property type="match status" value="1"/>
</dbReference>